<dbReference type="GeneID" id="29124266"/>
<sequence>MDQVLDAYKNLAIAVSAVVYDAAVYGVRTHRLNDVYDALDKLAALYGMDLELAATAFKEHNDLAAHADKLRGDDLVLIRVVGTLSIGLAEIGSCIYDVDQSLRTPEVIGDMLGTVLVLSELEGSDA</sequence>
<accession>A0A142F0Z8</accession>
<organismHost>
    <name type="scientific">Klebsiella pneumoniae</name>
    <dbReference type="NCBI Taxonomy" id="573"/>
</organismHost>
<dbReference type="RefSeq" id="YP_009302730.1">
    <property type="nucleotide sequence ID" value="NC_031246.1"/>
</dbReference>
<dbReference type="Proteomes" id="UP000202850">
    <property type="component" value="Segment"/>
</dbReference>
<evidence type="ECO:0000313" key="1">
    <source>
        <dbReference type="EMBL" id="AMQ66455.1"/>
    </source>
</evidence>
<name>A0A142F0Z8_BPK71</name>
<organism evidence="1 2">
    <name type="scientific">Klebsiella phage KpV71</name>
    <name type="common">Bacteriophage KpV71</name>
    <dbReference type="NCBI Taxonomy" id="1796998"/>
    <lineage>
        <taxon>Viruses</taxon>
        <taxon>Duplodnaviria</taxon>
        <taxon>Heunggongvirae</taxon>
        <taxon>Uroviricota</taxon>
        <taxon>Caudoviricetes</taxon>
        <taxon>Autographivirales</taxon>
        <taxon>Autoscriptoviridae</taxon>
        <taxon>Slopekvirinae</taxon>
        <taxon>Drulisvirus</taxon>
        <taxon>Drulisvirus KpV71</taxon>
    </lineage>
</organism>
<protein>
    <submittedName>
        <fullName evidence="1">Uncharacterized protein</fullName>
    </submittedName>
</protein>
<dbReference type="EMBL" id="KU666550">
    <property type="protein sequence ID" value="AMQ66455.1"/>
    <property type="molecule type" value="Genomic_DNA"/>
</dbReference>
<gene>
    <name evidence="1" type="ORF">kpv71_26</name>
</gene>
<dbReference type="OrthoDB" id="16652at10239"/>
<evidence type="ECO:0000313" key="2">
    <source>
        <dbReference type="Proteomes" id="UP000202850"/>
    </source>
</evidence>
<keyword evidence="2" id="KW-1185">Reference proteome</keyword>
<proteinExistence type="predicted"/>
<dbReference type="KEGG" id="vg:29124266"/>
<reference evidence="1" key="1">
    <citation type="submission" date="2016-02" db="EMBL/GenBank/DDBJ databases">
        <title>Complete genome sequence of bacteriophage vB_KpnP_KpV71 lytic for Klebsiella pneumoniae.</title>
        <authorList>
            <person name="Komisarova E.V."/>
            <person name="Krasilnikova V.M."/>
            <person name="Kislichkina A.A."/>
            <person name="Myakinina V.P."/>
            <person name="Volozhantsev N.V."/>
        </authorList>
    </citation>
    <scope>NUCLEOTIDE SEQUENCE [LARGE SCALE GENOMIC DNA]</scope>
</reference>